<feature type="signal peptide" evidence="1">
    <location>
        <begin position="1"/>
        <end position="20"/>
    </location>
</feature>
<dbReference type="AlphaFoldDB" id="A0A8X7T1W7"/>
<name>A0A8X7T1W7_9BASI</name>
<keyword evidence="1" id="KW-0732">Signal</keyword>
<reference evidence="2" key="1">
    <citation type="submission" date="2016-04" db="EMBL/GenBank/DDBJ databases">
        <authorList>
            <person name="Nguyen H.D."/>
            <person name="Samba Siva P."/>
            <person name="Cullis J."/>
            <person name="Levesque C.A."/>
            <person name="Hambleton S."/>
        </authorList>
    </citation>
    <scope>NUCLEOTIDE SEQUENCE</scope>
    <source>
        <strain evidence="2">DAOMC 236422</strain>
    </source>
</reference>
<feature type="chain" id="PRO_5036460676" description="Apple domain-containing protein" evidence="1">
    <location>
        <begin position="21"/>
        <end position="336"/>
    </location>
</feature>
<comment type="caution">
    <text evidence="2">The sequence shown here is derived from an EMBL/GenBank/DDBJ whole genome shotgun (WGS) entry which is preliminary data.</text>
</comment>
<evidence type="ECO:0000256" key="1">
    <source>
        <dbReference type="SAM" id="SignalP"/>
    </source>
</evidence>
<accession>A0A8X7T1W7</accession>
<evidence type="ECO:0008006" key="4">
    <source>
        <dbReference type="Google" id="ProtNLM"/>
    </source>
</evidence>
<evidence type="ECO:0000313" key="3">
    <source>
        <dbReference type="Proteomes" id="UP000078113"/>
    </source>
</evidence>
<keyword evidence="3" id="KW-1185">Reference proteome</keyword>
<evidence type="ECO:0000313" key="2">
    <source>
        <dbReference type="EMBL" id="KAE8263579.1"/>
    </source>
</evidence>
<proteinExistence type="predicted"/>
<gene>
    <name evidence="2" type="ORF">A4X09_0g7197</name>
</gene>
<reference evidence="2" key="2">
    <citation type="journal article" date="2019" name="IMA Fungus">
        <title>Genome sequencing and comparison of five Tilletia species to identify candidate genes for the detection of regulated species infecting wheat.</title>
        <authorList>
            <person name="Nguyen H.D.T."/>
            <person name="Sultana T."/>
            <person name="Kesanakurti P."/>
            <person name="Hambleton S."/>
        </authorList>
    </citation>
    <scope>NUCLEOTIDE SEQUENCE</scope>
    <source>
        <strain evidence="2">DAOMC 236422</strain>
    </source>
</reference>
<dbReference type="EMBL" id="LWDG02000634">
    <property type="protein sequence ID" value="KAE8263579.1"/>
    <property type="molecule type" value="Genomic_DNA"/>
</dbReference>
<protein>
    <recommendedName>
        <fullName evidence="4">Apple domain-containing protein</fullName>
    </recommendedName>
</protein>
<sequence length="336" mass="35964">MQFSFALIAMAALGAGQATAAVTQSGYTGTYTTSTSCTPRYGTKSVSPPIPTYSTFNSTKGFTQKTTSVVATVNYTPTPRPTITKTKTVTNTLVVNGATTITSTVTSTSTRASASSTVTVPTPAGFRPINPRYVGRRTLHARATSYVTATYCTSQVVFVPSQTKTVTYSTSTRTLATRTLTTAITKTATSYATTKTATKTTTKVVLPTVYAMCQGGANMGTSYPGPDDRPLPINYFDANDDIFWNESHNEATDSRSCCTACAKDELCIGSAWVNSTRLLDDFNVYSKCTIFKSLLDCPFDEYPLPYGYDDKRPSVKQGQIVLSNGGCGPGFSLDLR</sequence>
<dbReference type="Proteomes" id="UP000078113">
    <property type="component" value="Unassembled WGS sequence"/>
</dbReference>
<organism evidence="2 3">
    <name type="scientific">Tilletia walkeri</name>
    <dbReference type="NCBI Taxonomy" id="117179"/>
    <lineage>
        <taxon>Eukaryota</taxon>
        <taxon>Fungi</taxon>
        <taxon>Dikarya</taxon>
        <taxon>Basidiomycota</taxon>
        <taxon>Ustilaginomycotina</taxon>
        <taxon>Exobasidiomycetes</taxon>
        <taxon>Tilletiales</taxon>
        <taxon>Tilletiaceae</taxon>
        <taxon>Tilletia</taxon>
    </lineage>
</organism>